<comment type="caution">
    <text evidence="1">The sequence shown here is derived from an EMBL/GenBank/DDBJ whole genome shotgun (WGS) entry which is preliminary data.</text>
</comment>
<evidence type="ECO:0000313" key="1">
    <source>
        <dbReference type="EMBL" id="CAB3990808.1"/>
    </source>
</evidence>
<gene>
    <name evidence="1" type="ORF">PACLA_8A087805</name>
</gene>
<dbReference type="OrthoDB" id="1914839at2759"/>
<keyword evidence="2" id="KW-1185">Reference proteome</keyword>
<reference evidence="1" key="1">
    <citation type="submission" date="2020-04" db="EMBL/GenBank/DDBJ databases">
        <authorList>
            <person name="Alioto T."/>
            <person name="Alioto T."/>
            <person name="Gomez Garrido J."/>
        </authorList>
    </citation>
    <scope>NUCLEOTIDE SEQUENCE</scope>
    <source>
        <strain evidence="1">A484AB</strain>
    </source>
</reference>
<dbReference type="EMBL" id="CACRXK020001729">
    <property type="protein sequence ID" value="CAB3990808.1"/>
    <property type="molecule type" value="Genomic_DNA"/>
</dbReference>
<dbReference type="AlphaFoldDB" id="A0A6S7GFP0"/>
<dbReference type="Gene3D" id="1.25.40.10">
    <property type="entry name" value="Tetratricopeptide repeat domain"/>
    <property type="match status" value="1"/>
</dbReference>
<protein>
    <submittedName>
        <fullName evidence="1">Probable assembly chaperone of rpl4</fullName>
    </submittedName>
</protein>
<sequence>MPSYESRISLSKMLIEVEEFDNACTVLEELLSEDDEVVQVWYLLGWIQYLKEQDFHVAVYYLEMAQKNAYKEAVTQNFSVISYIWPELYDDEVRILAAAIKIRHIGKFKCSGVFDVIVSTHSGVQHKNIYATIVKLDHAFVRSSRCVVRTRLQQYF</sequence>
<dbReference type="SUPFAM" id="SSF48452">
    <property type="entry name" value="TPR-like"/>
    <property type="match status" value="1"/>
</dbReference>
<name>A0A6S7GFP0_PARCT</name>
<accession>A0A6S7GFP0</accession>
<evidence type="ECO:0000313" key="2">
    <source>
        <dbReference type="Proteomes" id="UP001152795"/>
    </source>
</evidence>
<proteinExistence type="predicted"/>
<dbReference type="Proteomes" id="UP001152795">
    <property type="component" value="Unassembled WGS sequence"/>
</dbReference>
<dbReference type="InterPro" id="IPR011990">
    <property type="entry name" value="TPR-like_helical_dom_sf"/>
</dbReference>
<organism evidence="1 2">
    <name type="scientific">Paramuricea clavata</name>
    <name type="common">Red gorgonian</name>
    <name type="synonym">Violescent sea-whip</name>
    <dbReference type="NCBI Taxonomy" id="317549"/>
    <lineage>
        <taxon>Eukaryota</taxon>
        <taxon>Metazoa</taxon>
        <taxon>Cnidaria</taxon>
        <taxon>Anthozoa</taxon>
        <taxon>Octocorallia</taxon>
        <taxon>Malacalcyonacea</taxon>
        <taxon>Plexauridae</taxon>
        <taxon>Paramuricea</taxon>
    </lineage>
</organism>